<keyword evidence="1" id="KW-0812">Transmembrane</keyword>
<keyword evidence="1" id="KW-0472">Membrane</keyword>
<feature type="transmembrane region" description="Helical" evidence="1">
    <location>
        <begin position="79"/>
        <end position="99"/>
    </location>
</feature>
<feature type="transmembrane region" description="Helical" evidence="1">
    <location>
        <begin position="31"/>
        <end position="47"/>
    </location>
</feature>
<protein>
    <submittedName>
        <fullName evidence="2">Uncharacterized protein</fullName>
    </submittedName>
</protein>
<dbReference type="EMBL" id="LNQE01001868">
    <property type="protein sequence ID" value="KUG03766.1"/>
    <property type="molecule type" value="Genomic_DNA"/>
</dbReference>
<comment type="caution">
    <text evidence="2">The sequence shown here is derived from an EMBL/GenBank/DDBJ whole genome shotgun (WGS) entry which is preliminary data.</text>
</comment>
<feature type="transmembrane region" description="Helical" evidence="1">
    <location>
        <begin position="119"/>
        <end position="143"/>
    </location>
</feature>
<feature type="transmembrane region" description="Helical" evidence="1">
    <location>
        <begin position="6"/>
        <end position="24"/>
    </location>
</feature>
<sequence>MDIVLVYIQGIIEILGSISLALVFCRVEIKWRRILLAAAVIAAFMLVLRNIPIIFGIHLIAGLLMIFMLIIMKTEANKSLVFISVFASFFCLAAIEFSLNQLFISLDILHIEDATETSNVWMIMGYIQAVLMNVLAVVLQLILKPRNSWKIKPYKRNKHVV</sequence>
<organism evidence="2">
    <name type="scientific">hydrocarbon metagenome</name>
    <dbReference type="NCBI Taxonomy" id="938273"/>
    <lineage>
        <taxon>unclassified sequences</taxon>
        <taxon>metagenomes</taxon>
        <taxon>ecological metagenomes</taxon>
    </lineage>
</organism>
<proteinExistence type="predicted"/>
<name>A0A0W8E5T0_9ZZZZ</name>
<reference evidence="2" key="1">
    <citation type="journal article" date="2015" name="Proc. Natl. Acad. Sci. U.S.A.">
        <title>Networks of energetic and metabolic interactions define dynamics in microbial communities.</title>
        <authorList>
            <person name="Embree M."/>
            <person name="Liu J.K."/>
            <person name="Al-Bassam M.M."/>
            <person name="Zengler K."/>
        </authorList>
    </citation>
    <scope>NUCLEOTIDE SEQUENCE</scope>
</reference>
<dbReference type="AlphaFoldDB" id="A0A0W8E5T0"/>
<feature type="transmembrane region" description="Helical" evidence="1">
    <location>
        <begin position="53"/>
        <end position="72"/>
    </location>
</feature>
<accession>A0A0W8E5T0</accession>
<evidence type="ECO:0000256" key="1">
    <source>
        <dbReference type="SAM" id="Phobius"/>
    </source>
</evidence>
<gene>
    <name evidence="2" type="ORF">ASZ90_018801</name>
</gene>
<evidence type="ECO:0000313" key="2">
    <source>
        <dbReference type="EMBL" id="KUG03766.1"/>
    </source>
</evidence>
<keyword evidence="1" id="KW-1133">Transmembrane helix</keyword>